<proteinExistence type="predicted"/>
<dbReference type="AlphaFoldDB" id="A0AAC9F7N1"/>
<name>A0AAC9F7N1_9ALTE</name>
<evidence type="ECO:0000256" key="1">
    <source>
        <dbReference type="SAM" id="SignalP"/>
    </source>
</evidence>
<reference evidence="2 3" key="1">
    <citation type="submission" date="2015-12" db="EMBL/GenBank/DDBJ databases">
        <title>Intraspecies pangenome expansion in the marine bacterium Alteromonas.</title>
        <authorList>
            <person name="Lopez-Perez M."/>
            <person name="Rodriguez-Valera F."/>
        </authorList>
    </citation>
    <scope>NUCLEOTIDE SEQUENCE [LARGE SCALE GENOMIC DNA]</scope>
    <source>
        <strain evidence="2 3">UM8</strain>
    </source>
</reference>
<feature type="chain" id="PRO_5042129161" description="PEP-CTERM protein-sorting domain-containing protein" evidence="1">
    <location>
        <begin position="22"/>
        <end position="235"/>
    </location>
</feature>
<accession>A0AAC9F7N1</accession>
<sequence>MLVYRSILLSFLMLCLPAANAVILENGDFSTCDFSGWERDTDGAGNYSLGNDFSINGTAPSCEAVINVDYTDTEAFFGNTLFQFLDFSSAGGGPLTLSMDIEVNSELTDTDNNFVADYFIISFYDGVDTYDNTGPNQRLFEADINGLASYTLSFLLDASLTSLPNLSLDFQLLLGADDDGFTDLGGSTLRVNNVSITENSVSVPEPSGAILMIVGLAAAFGARVSREKQLSGQRS</sequence>
<evidence type="ECO:0000313" key="3">
    <source>
        <dbReference type="Proteomes" id="UP000061468"/>
    </source>
</evidence>
<dbReference type="RefSeq" id="WP_015068485.1">
    <property type="nucleotide sequence ID" value="NZ_CAXGIV010000001.1"/>
</dbReference>
<feature type="signal peptide" evidence="1">
    <location>
        <begin position="1"/>
        <end position="21"/>
    </location>
</feature>
<gene>
    <name evidence="2" type="ORF">AV942_19435</name>
</gene>
<evidence type="ECO:0000313" key="2">
    <source>
        <dbReference type="EMBL" id="AMJ80301.1"/>
    </source>
</evidence>
<protein>
    <recommendedName>
        <fullName evidence="4">PEP-CTERM protein-sorting domain-containing protein</fullName>
    </recommendedName>
</protein>
<dbReference type="Proteomes" id="UP000061468">
    <property type="component" value="Chromosome"/>
</dbReference>
<organism evidence="2 3">
    <name type="scientific">Alteromonas mediterranea</name>
    <dbReference type="NCBI Taxonomy" id="314275"/>
    <lineage>
        <taxon>Bacteria</taxon>
        <taxon>Pseudomonadati</taxon>
        <taxon>Pseudomonadota</taxon>
        <taxon>Gammaproteobacteria</taxon>
        <taxon>Alteromonadales</taxon>
        <taxon>Alteromonadaceae</taxon>
        <taxon>Alteromonas/Salinimonas group</taxon>
        <taxon>Alteromonas</taxon>
    </lineage>
</organism>
<keyword evidence="1" id="KW-0732">Signal</keyword>
<evidence type="ECO:0008006" key="4">
    <source>
        <dbReference type="Google" id="ProtNLM"/>
    </source>
</evidence>
<dbReference type="EMBL" id="CP013928">
    <property type="protein sequence ID" value="AMJ80301.1"/>
    <property type="molecule type" value="Genomic_DNA"/>
</dbReference>